<evidence type="ECO:0000256" key="1">
    <source>
        <dbReference type="SAM" id="MobiDB-lite"/>
    </source>
</evidence>
<evidence type="ECO:0000313" key="3">
    <source>
        <dbReference type="Proteomes" id="UP000199614"/>
    </source>
</evidence>
<reference evidence="2 3" key="1">
    <citation type="submission" date="2016-10" db="EMBL/GenBank/DDBJ databases">
        <authorList>
            <person name="de Groot N.N."/>
        </authorList>
    </citation>
    <scope>NUCLEOTIDE SEQUENCE [LARGE SCALE GENOMIC DNA]</scope>
    <source>
        <strain evidence="2 3">CGMCC 4.1877</strain>
    </source>
</reference>
<feature type="compositionally biased region" description="Low complexity" evidence="1">
    <location>
        <begin position="15"/>
        <end position="30"/>
    </location>
</feature>
<sequence length="72" mass="7666">MTDSESERMARQDLPPDLTDPGDAAAAAELAEAERQVSQGGGTPEQVAGAAAARRARTESDRIQAWRRTTGR</sequence>
<dbReference type="RefSeq" id="WP_093355163.1">
    <property type="nucleotide sequence ID" value="NZ_FOUY01000058.1"/>
</dbReference>
<accession>A0A1I5H6I1</accession>
<proteinExistence type="predicted"/>
<gene>
    <name evidence="2" type="ORF">SAMN05216207_105812</name>
</gene>
<feature type="compositionally biased region" description="Basic and acidic residues" evidence="1">
    <location>
        <begin position="1"/>
        <end position="11"/>
    </location>
</feature>
<keyword evidence="3" id="KW-1185">Reference proteome</keyword>
<evidence type="ECO:0000313" key="2">
    <source>
        <dbReference type="EMBL" id="SFO43700.1"/>
    </source>
</evidence>
<feature type="region of interest" description="Disordered" evidence="1">
    <location>
        <begin position="1"/>
        <end position="72"/>
    </location>
</feature>
<name>A0A1I5H6I1_PSUAM</name>
<dbReference type="Proteomes" id="UP000199614">
    <property type="component" value="Unassembled WGS sequence"/>
</dbReference>
<dbReference type="AlphaFoldDB" id="A0A1I5H6I1"/>
<organism evidence="2 3">
    <name type="scientific">Pseudonocardia ammonioxydans</name>
    <dbReference type="NCBI Taxonomy" id="260086"/>
    <lineage>
        <taxon>Bacteria</taxon>
        <taxon>Bacillati</taxon>
        <taxon>Actinomycetota</taxon>
        <taxon>Actinomycetes</taxon>
        <taxon>Pseudonocardiales</taxon>
        <taxon>Pseudonocardiaceae</taxon>
        <taxon>Pseudonocardia</taxon>
    </lineage>
</organism>
<dbReference type="EMBL" id="FOUY01000058">
    <property type="protein sequence ID" value="SFO43700.1"/>
    <property type="molecule type" value="Genomic_DNA"/>
</dbReference>
<protein>
    <submittedName>
        <fullName evidence="2">Uncharacterized protein</fullName>
    </submittedName>
</protein>